<comment type="caution">
    <text evidence="2">The sequence shown here is derived from an EMBL/GenBank/DDBJ whole genome shotgun (WGS) entry which is preliminary data.</text>
</comment>
<dbReference type="PROSITE" id="PS50206">
    <property type="entry name" value="RHODANESE_3"/>
    <property type="match status" value="1"/>
</dbReference>
<feature type="domain" description="Rhodanese" evidence="1">
    <location>
        <begin position="142"/>
        <end position="238"/>
    </location>
</feature>
<accession>A0A9W8BH70</accession>
<sequence length="362" mass="41376">MDQPYPESSEDGYHTVSFYSFFKLDKDQLPHLRNKMQKEWADGLKIVGRIYLCEQGINAQLSIPTDNTRGLRAWLEAHHTFSGRIPKFNWAIEHRRAFKALHVRVRPLVSAGEPLRLETLSQEPEYLAPAAWENELRNAQDYGDKPLLIDMRNNYEFRIGRFQGAICPDVDTFREEMDVVRTLCKEREDKNAPIYMYCTGGIRCSIAGAILKSEGYSNVKTLQGGVIAYGKHVRSRTESATSSLYLGKNFTFDKRLGEEVTADVLAKCDQCGGPCDSFTNCANKSCNLLFIQCEVCSQKHRQTCGDSDCIERAQMSHDELIKNRLPPRWNYHMRVRPDKVFGKDGVARPEHQKHVDTRCLSA</sequence>
<dbReference type="PANTHER" id="PTHR43846">
    <property type="entry name" value="UPF0176 PROTEIN YCEA"/>
    <property type="match status" value="1"/>
</dbReference>
<dbReference type="OrthoDB" id="25002at2759"/>
<dbReference type="AlphaFoldDB" id="A0A9W8BH70"/>
<proteinExistence type="predicted"/>
<dbReference type="InterPro" id="IPR040503">
    <property type="entry name" value="TRHO_N"/>
</dbReference>
<evidence type="ECO:0000313" key="3">
    <source>
        <dbReference type="Proteomes" id="UP001150907"/>
    </source>
</evidence>
<dbReference type="EMBL" id="JANBQF010000503">
    <property type="protein sequence ID" value="KAJ2000651.1"/>
    <property type="molecule type" value="Genomic_DNA"/>
</dbReference>
<dbReference type="InterPro" id="IPR022111">
    <property type="entry name" value="Rhodanese_C"/>
</dbReference>
<dbReference type="Pfam" id="PF00581">
    <property type="entry name" value="Rhodanese"/>
    <property type="match status" value="1"/>
</dbReference>
<organism evidence="2 3">
    <name type="scientific">Coemansia thaxteri</name>
    <dbReference type="NCBI Taxonomy" id="2663907"/>
    <lineage>
        <taxon>Eukaryota</taxon>
        <taxon>Fungi</taxon>
        <taxon>Fungi incertae sedis</taxon>
        <taxon>Zoopagomycota</taxon>
        <taxon>Kickxellomycotina</taxon>
        <taxon>Kickxellomycetes</taxon>
        <taxon>Kickxellales</taxon>
        <taxon>Kickxellaceae</taxon>
        <taxon>Coemansia</taxon>
    </lineage>
</organism>
<keyword evidence="3" id="KW-1185">Reference proteome</keyword>
<evidence type="ECO:0000259" key="1">
    <source>
        <dbReference type="PROSITE" id="PS50206"/>
    </source>
</evidence>
<reference evidence="2" key="1">
    <citation type="submission" date="2022-07" db="EMBL/GenBank/DDBJ databases">
        <title>Phylogenomic reconstructions and comparative analyses of Kickxellomycotina fungi.</title>
        <authorList>
            <person name="Reynolds N.K."/>
            <person name="Stajich J.E."/>
            <person name="Barry K."/>
            <person name="Grigoriev I.V."/>
            <person name="Crous P."/>
            <person name="Smith M.E."/>
        </authorList>
    </citation>
    <scope>NUCLEOTIDE SEQUENCE</scope>
    <source>
        <strain evidence="2">IMI 214461</strain>
    </source>
</reference>
<dbReference type="SUPFAM" id="SSF52821">
    <property type="entry name" value="Rhodanese/Cell cycle control phosphatase"/>
    <property type="match status" value="1"/>
</dbReference>
<dbReference type="PANTHER" id="PTHR43846:SF1">
    <property type="entry name" value="TRNA URIDINE(34) HYDROXYLASE"/>
    <property type="match status" value="1"/>
</dbReference>
<dbReference type="Gene3D" id="3.40.250.10">
    <property type="entry name" value="Rhodanese-like domain"/>
    <property type="match status" value="1"/>
</dbReference>
<dbReference type="Pfam" id="PF17773">
    <property type="entry name" value="UPF0176_N"/>
    <property type="match status" value="1"/>
</dbReference>
<evidence type="ECO:0000313" key="2">
    <source>
        <dbReference type="EMBL" id="KAJ2000651.1"/>
    </source>
</evidence>
<protein>
    <recommendedName>
        <fullName evidence="1">Rhodanese domain-containing protein</fullName>
    </recommendedName>
</protein>
<dbReference type="Gene3D" id="3.30.70.100">
    <property type="match status" value="1"/>
</dbReference>
<name>A0A9W8BH70_9FUNG</name>
<gene>
    <name evidence="2" type="ORF">H4R26_004515</name>
</gene>
<dbReference type="Pfam" id="PF12368">
    <property type="entry name" value="Rhodanese_C"/>
    <property type="match status" value="1"/>
</dbReference>
<dbReference type="InterPro" id="IPR036873">
    <property type="entry name" value="Rhodanese-like_dom_sf"/>
</dbReference>
<dbReference type="InterPro" id="IPR001763">
    <property type="entry name" value="Rhodanese-like_dom"/>
</dbReference>
<dbReference type="Proteomes" id="UP001150907">
    <property type="component" value="Unassembled WGS sequence"/>
</dbReference>
<dbReference type="SMART" id="SM00450">
    <property type="entry name" value="RHOD"/>
    <property type="match status" value="1"/>
</dbReference>
<dbReference type="NCBIfam" id="NF001133">
    <property type="entry name" value="PRK00142.1-1"/>
    <property type="match status" value="1"/>
</dbReference>